<dbReference type="PANTHER" id="PTHR12874:SF9">
    <property type="entry name" value="F-BOX ONLY PROTEIN 48"/>
    <property type="match status" value="1"/>
</dbReference>
<protein>
    <submittedName>
        <fullName evidence="4">F-box protein pof7</fullName>
    </submittedName>
</protein>
<dbReference type="GeneID" id="27724619"/>
<evidence type="ECO:0000256" key="1">
    <source>
        <dbReference type="ARBA" id="ARBA00022786"/>
    </source>
</evidence>
<dbReference type="PANTHER" id="PTHR12874">
    <property type="entry name" value="F-BOX ONLY PROTEIN 48-RELATED"/>
    <property type="match status" value="1"/>
</dbReference>
<dbReference type="GO" id="GO:0019005">
    <property type="term" value="C:SCF ubiquitin ligase complex"/>
    <property type="evidence" value="ECO:0007669"/>
    <property type="project" value="TreeGrafter"/>
</dbReference>
<dbReference type="AlphaFoldDB" id="A0A084G4V8"/>
<gene>
    <name evidence="4" type="ORF">SAPIO_CDS5547</name>
</gene>
<reference evidence="4 5" key="1">
    <citation type="journal article" date="2014" name="Genome Announc.">
        <title>Draft genome sequence of the pathogenic fungus Scedosporium apiospermum.</title>
        <authorList>
            <person name="Vandeputte P."/>
            <person name="Ghamrawi S."/>
            <person name="Rechenmann M."/>
            <person name="Iltis A."/>
            <person name="Giraud S."/>
            <person name="Fleury M."/>
            <person name="Thornton C."/>
            <person name="Delhaes L."/>
            <person name="Meyer W."/>
            <person name="Papon N."/>
            <person name="Bouchara J.P."/>
        </authorList>
    </citation>
    <scope>NUCLEOTIDE SEQUENCE [LARGE SCALE GENOMIC DNA]</scope>
    <source>
        <strain evidence="4 5">IHEM 14462</strain>
    </source>
</reference>
<dbReference type="InterPro" id="IPR001810">
    <property type="entry name" value="F-box_dom"/>
</dbReference>
<dbReference type="Pfam" id="PF19270">
    <property type="entry name" value="FBO_C"/>
    <property type="match status" value="1"/>
</dbReference>
<dbReference type="InterPro" id="IPR045464">
    <property type="entry name" value="Hrt3/FBXO9_C"/>
</dbReference>
<proteinExistence type="predicted"/>
<dbReference type="RefSeq" id="XP_016642169.1">
    <property type="nucleotide sequence ID" value="XM_016787854.1"/>
</dbReference>
<dbReference type="Gene3D" id="1.20.1280.50">
    <property type="match status" value="1"/>
</dbReference>
<dbReference type="VEuPathDB" id="FungiDB:SAPIO_CDS5547"/>
<dbReference type="EMBL" id="JOWA01000099">
    <property type="protein sequence ID" value="KEZ42370.1"/>
    <property type="molecule type" value="Genomic_DNA"/>
</dbReference>
<dbReference type="Proteomes" id="UP000028545">
    <property type="component" value="Unassembled WGS sequence"/>
</dbReference>
<sequence length="550" mass="61272">MDPSSNELTSELDAFRKQWLSEVQSKRATAPATSAIQQGPPHTGSSAHATVPISSVIRARRESGSKVLAPAPAPAAQAGHDDDDHAQPPVFDELFGDAAARKGKEPEGTPEDTGDEGLVSALDHFEAAVMREAQGNLGDSLNLYRKAFRMDSRVDQTYRKKHFGAPASRPPQPTTSPTTTQASLARPAARVKPPTSQSIGDLISSFQGLVIVPAPPIILGTPAPPCPISDLPEEILCHIFRDVAILDVADFARLSRVCKRFAYVVATEERIWRRVCLGSEFGFAGMHYRFQTDVHWNALPPTFDEEEEDEGSEEKGEKTEAVITSVEESSPPALWLSPEEQAERIAHRKESITLSLLPTFYSSSWKQMWRNRPRIRFNGCYISTVNYIRSGISNANHITWNSPVHIVTYYRYLRFFRDGTTISMLHTSEPVDVVPYLTKEFVETHRGGAALHLPSSVMRNALRGRWRLVSGRGGDENPEGDLVVETEGVSDYIYRMDLSLRSAGKAARNNKVVWRGFYSYNKLTDDWAEFELKNDKAFFFSRVRSYGLGE</sequence>
<evidence type="ECO:0000313" key="5">
    <source>
        <dbReference type="Proteomes" id="UP000028545"/>
    </source>
</evidence>
<dbReference type="HOGENOM" id="CLU_017706_0_0_1"/>
<feature type="domain" description="F-box" evidence="3">
    <location>
        <begin position="225"/>
        <end position="275"/>
    </location>
</feature>
<dbReference type="GO" id="GO:0031146">
    <property type="term" value="P:SCF-dependent proteasomal ubiquitin-dependent protein catabolic process"/>
    <property type="evidence" value="ECO:0007669"/>
    <property type="project" value="TreeGrafter"/>
</dbReference>
<keyword evidence="1" id="KW-0833">Ubl conjugation pathway</keyword>
<evidence type="ECO:0000313" key="4">
    <source>
        <dbReference type="EMBL" id="KEZ42370.1"/>
    </source>
</evidence>
<dbReference type="SUPFAM" id="SSF81383">
    <property type="entry name" value="F-box domain"/>
    <property type="match status" value="1"/>
</dbReference>
<feature type="region of interest" description="Disordered" evidence="2">
    <location>
        <begin position="23"/>
        <end position="94"/>
    </location>
</feature>
<dbReference type="OrthoDB" id="2117972at2759"/>
<dbReference type="InterPro" id="IPR036047">
    <property type="entry name" value="F-box-like_dom_sf"/>
</dbReference>
<feature type="region of interest" description="Disordered" evidence="2">
    <location>
        <begin position="163"/>
        <end position="195"/>
    </location>
</feature>
<evidence type="ECO:0000256" key="2">
    <source>
        <dbReference type="SAM" id="MobiDB-lite"/>
    </source>
</evidence>
<dbReference type="CDD" id="cd22089">
    <property type="entry name" value="F-box_FBXO9"/>
    <property type="match status" value="1"/>
</dbReference>
<dbReference type="OMA" id="SWSQVFQ"/>
<evidence type="ECO:0000259" key="3">
    <source>
        <dbReference type="PROSITE" id="PS50181"/>
    </source>
</evidence>
<dbReference type="KEGG" id="sapo:SAPIO_CDS5547"/>
<feature type="compositionally biased region" description="Polar residues" evidence="2">
    <location>
        <begin position="23"/>
        <end position="37"/>
    </location>
</feature>
<comment type="caution">
    <text evidence="4">The sequence shown here is derived from an EMBL/GenBank/DDBJ whole genome shotgun (WGS) entry which is preliminary data.</text>
</comment>
<organism evidence="4 5">
    <name type="scientific">Pseudallescheria apiosperma</name>
    <name type="common">Scedosporium apiospermum</name>
    <dbReference type="NCBI Taxonomy" id="563466"/>
    <lineage>
        <taxon>Eukaryota</taxon>
        <taxon>Fungi</taxon>
        <taxon>Dikarya</taxon>
        <taxon>Ascomycota</taxon>
        <taxon>Pezizomycotina</taxon>
        <taxon>Sordariomycetes</taxon>
        <taxon>Hypocreomycetidae</taxon>
        <taxon>Microascales</taxon>
        <taxon>Microascaceae</taxon>
        <taxon>Scedosporium</taxon>
    </lineage>
</organism>
<dbReference type="GO" id="GO:0005737">
    <property type="term" value="C:cytoplasm"/>
    <property type="evidence" value="ECO:0007669"/>
    <property type="project" value="TreeGrafter"/>
</dbReference>
<dbReference type="Pfam" id="PF12937">
    <property type="entry name" value="F-box-like"/>
    <property type="match status" value="1"/>
</dbReference>
<accession>A0A084G4V8</accession>
<name>A0A084G4V8_PSEDA</name>
<keyword evidence="5" id="KW-1185">Reference proteome</keyword>
<dbReference type="PROSITE" id="PS50181">
    <property type="entry name" value="FBOX"/>
    <property type="match status" value="1"/>
</dbReference>